<gene>
    <name evidence="1" type="ORF">GCM10007384_25740</name>
</gene>
<keyword evidence="2" id="KW-1185">Reference proteome</keyword>
<organism evidence="1 2">
    <name type="scientific">Aquimarina muelleri</name>
    <dbReference type="NCBI Taxonomy" id="279356"/>
    <lineage>
        <taxon>Bacteria</taxon>
        <taxon>Pseudomonadati</taxon>
        <taxon>Bacteroidota</taxon>
        <taxon>Flavobacteriia</taxon>
        <taxon>Flavobacteriales</taxon>
        <taxon>Flavobacteriaceae</taxon>
        <taxon>Aquimarina</taxon>
    </lineage>
</organism>
<reference evidence="1 2" key="1">
    <citation type="journal article" date="2014" name="Int. J. Syst. Evol. Microbiol.">
        <title>Complete genome sequence of Corynebacterium casei LMG S-19264T (=DSM 44701T), isolated from a smear-ripened cheese.</title>
        <authorList>
            <consortium name="US DOE Joint Genome Institute (JGI-PGF)"/>
            <person name="Walter F."/>
            <person name="Albersmeier A."/>
            <person name="Kalinowski J."/>
            <person name="Ruckert C."/>
        </authorList>
    </citation>
    <scope>NUCLEOTIDE SEQUENCE [LARGE SCALE GENOMIC DNA]</scope>
    <source>
        <strain evidence="1 2">KCTC 12285</strain>
    </source>
</reference>
<dbReference type="SUPFAM" id="SSF69318">
    <property type="entry name" value="Integrin alpha N-terminal domain"/>
    <property type="match status" value="1"/>
</dbReference>
<dbReference type="RefSeq" id="WP_051316705.1">
    <property type="nucleotide sequence ID" value="NZ_BMWS01000017.1"/>
</dbReference>
<dbReference type="InterPro" id="IPR058148">
    <property type="entry name" value="M949_RS01915-like_dom"/>
</dbReference>
<dbReference type="InterPro" id="IPR028994">
    <property type="entry name" value="Integrin_alpha_N"/>
</dbReference>
<evidence type="ECO:0008006" key="3">
    <source>
        <dbReference type="Google" id="ProtNLM"/>
    </source>
</evidence>
<protein>
    <recommendedName>
        <fullName evidence="3">Lipoprotein</fullName>
    </recommendedName>
</protein>
<accession>A0A918JVK7</accession>
<dbReference type="NCBIfam" id="NF046077">
    <property type="entry name" value="LPS_M949_RS01915"/>
    <property type="match status" value="1"/>
</dbReference>
<dbReference type="Proteomes" id="UP000601108">
    <property type="component" value="Unassembled WGS sequence"/>
</dbReference>
<evidence type="ECO:0000313" key="1">
    <source>
        <dbReference type="EMBL" id="GGX23385.1"/>
    </source>
</evidence>
<name>A0A918JVK7_9FLAO</name>
<comment type="caution">
    <text evidence="1">The sequence shown here is derived from an EMBL/GenBank/DDBJ whole genome shotgun (WGS) entry which is preliminary data.</text>
</comment>
<dbReference type="EMBL" id="BMWS01000017">
    <property type="protein sequence ID" value="GGX23385.1"/>
    <property type="molecule type" value="Genomic_DNA"/>
</dbReference>
<sequence length="255" mass="29972">MNKLLFFIVLSLLSCQKQSKDLKKNSDKKIIKQDLAFEIVLKKQDTISFDSKFTHKLSDKETISAFSKKTKNKLGITYPISQAYLYKDKSGEHYLLLTEHTLIDKKNDTIYDKIQAFNLNYANNIFKKRSTISDFIDKEWETSISFWNKYSELADIDNDGMTDLILVYGTTGQEMYTDGRVKIMIYHNRKRITIRHQNSNYGGRLTNINKRFYELPLSIQQVIKEKMRLMVKNKHATFSQDWEKKMANKTTNIEG</sequence>
<dbReference type="PROSITE" id="PS51257">
    <property type="entry name" value="PROKAR_LIPOPROTEIN"/>
    <property type="match status" value="1"/>
</dbReference>
<proteinExistence type="predicted"/>
<evidence type="ECO:0000313" key="2">
    <source>
        <dbReference type="Proteomes" id="UP000601108"/>
    </source>
</evidence>
<dbReference type="AlphaFoldDB" id="A0A918JVK7"/>